<gene>
    <name evidence="2" type="ORF">ACFPXP_08475</name>
</gene>
<evidence type="ECO:0000256" key="1">
    <source>
        <dbReference type="SAM" id="Phobius"/>
    </source>
</evidence>
<feature type="transmembrane region" description="Helical" evidence="1">
    <location>
        <begin position="51"/>
        <end position="73"/>
    </location>
</feature>
<name>A0ABW1IN52_9BACL</name>
<reference evidence="3" key="1">
    <citation type="journal article" date="2019" name="Int. J. Syst. Evol. Microbiol.">
        <title>The Global Catalogue of Microorganisms (GCM) 10K type strain sequencing project: providing services to taxonomists for standard genome sequencing and annotation.</title>
        <authorList>
            <consortium name="The Broad Institute Genomics Platform"/>
            <consortium name="The Broad Institute Genome Sequencing Center for Infectious Disease"/>
            <person name="Wu L."/>
            <person name="Ma J."/>
        </authorList>
    </citation>
    <scope>NUCLEOTIDE SEQUENCE [LARGE SCALE GENOMIC DNA]</scope>
    <source>
        <strain evidence="3">CCM 8749</strain>
    </source>
</reference>
<dbReference type="RefSeq" id="WP_379893795.1">
    <property type="nucleotide sequence ID" value="NZ_CBCSCT010000108.1"/>
</dbReference>
<accession>A0ABW1IN52</accession>
<feature type="transmembrane region" description="Helical" evidence="1">
    <location>
        <begin position="21"/>
        <end position="39"/>
    </location>
</feature>
<proteinExistence type="predicted"/>
<organism evidence="2 3">
    <name type="scientific">Marinicrinis lubricantis</name>
    <dbReference type="NCBI Taxonomy" id="2086470"/>
    <lineage>
        <taxon>Bacteria</taxon>
        <taxon>Bacillati</taxon>
        <taxon>Bacillota</taxon>
        <taxon>Bacilli</taxon>
        <taxon>Bacillales</taxon>
        <taxon>Paenibacillaceae</taxon>
    </lineage>
</organism>
<comment type="caution">
    <text evidence="2">The sequence shown here is derived from an EMBL/GenBank/DDBJ whole genome shotgun (WGS) entry which is preliminary data.</text>
</comment>
<evidence type="ECO:0000313" key="3">
    <source>
        <dbReference type="Proteomes" id="UP001596250"/>
    </source>
</evidence>
<keyword evidence="1" id="KW-0812">Transmembrane</keyword>
<evidence type="ECO:0000313" key="2">
    <source>
        <dbReference type="EMBL" id="MFC5986463.1"/>
    </source>
</evidence>
<keyword evidence="3" id="KW-1185">Reference proteome</keyword>
<dbReference type="Proteomes" id="UP001596250">
    <property type="component" value="Unassembled WGS sequence"/>
</dbReference>
<protein>
    <recommendedName>
        <fullName evidence="4">Spore germination protein</fullName>
    </recommendedName>
</protein>
<keyword evidence="1" id="KW-0472">Membrane</keyword>
<keyword evidence="1" id="KW-1133">Transmembrane helix</keyword>
<evidence type="ECO:0008006" key="4">
    <source>
        <dbReference type="Google" id="ProtNLM"/>
    </source>
</evidence>
<dbReference type="EMBL" id="JBHSQV010000102">
    <property type="protein sequence ID" value="MFC5986463.1"/>
    <property type="molecule type" value="Genomic_DNA"/>
</dbReference>
<sequence length="80" mass="9191">MLSGFMLISCFGSRLLRLRSHRLMTIPLIAILFITSMLPRNSLQTFQFVKWIGVWGLFLTIAYPLFLLIVSVIRKKGGFT</sequence>